<name>A0A0H2WI95_BURMA</name>
<evidence type="ECO:0000313" key="2">
    <source>
        <dbReference type="EMBL" id="AAU48591.1"/>
    </source>
</evidence>
<proteinExistence type="predicted"/>
<sequence length="33" mass="3388">MESAANGRNLGSWKSRGLPCNLDSNPAAATRAA</sequence>
<protein>
    <submittedName>
        <fullName evidence="2">Uncharacterized protein</fullName>
    </submittedName>
</protein>
<organism evidence="2 3">
    <name type="scientific">Burkholderia mallei (strain ATCC 23344)</name>
    <dbReference type="NCBI Taxonomy" id="243160"/>
    <lineage>
        <taxon>Bacteria</taxon>
        <taxon>Pseudomonadati</taxon>
        <taxon>Pseudomonadota</taxon>
        <taxon>Betaproteobacteria</taxon>
        <taxon>Burkholderiales</taxon>
        <taxon>Burkholderiaceae</taxon>
        <taxon>Burkholderia</taxon>
        <taxon>pseudomallei group</taxon>
    </lineage>
</organism>
<evidence type="ECO:0000256" key="1">
    <source>
        <dbReference type="SAM" id="MobiDB-lite"/>
    </source>
</evidence>
<reference evidence="2 3" key="1">
    <citation type="journal article" date="2004" name="Proc. Natl. Acad. Sci. U.S.A.">
        <title>Structural flexibility in the Burkholderia mallei genome.</title>
        <authorList>
            <person name="Nierman W.C."/>
            <person name="DeShazer D."/>
            <person name="Kim H.S."/>
            <person name="Tettelin H."/>
            <person name="Nelson K.E."/>
            <person name="Feldblyum T."/>
            <person name="Ulrich R.L."/>
            <person name="Ronning C.M."/>
            <person name="Brinkac L.M."/>
            <person name="Daugherty S.C."/>
            <person name="Davidsen T.D."/>
            <person name="Deboy R.T."/>
            <person name="Dimitrov G."/>
            <person name="Dodson R.J."/>
            <person name="Durkin A.S."/>
            <person name="Gwinn M.L."/>
            <person name="Haft D.H."/>
            <person name="Khouri H."/>
            <person name="Kolonay J.F."/>
            <person name="Madupu R."/>
            <person name="Mohammoud Y."/>
            <person name="Nelson W.C."/>
            <person name="Radune D."/>
            <person name="Romero C.M."/>
            <person name="Sarria S."/>
            <person name="Selengut J."/>
            <person name="Shamblin C."/>
            <person name="Sullivan S.A."/>
            <person name="White O."/>
            <person name="Yu Y."/>
            <person name="Zafar N."/>
            <person name="Zhou L."/>
            <person name="Fraser C.M."/>
        </authorList>
    </citation>
    <scope>NUCLEOTIDE SEQUENCE [LARGE SCALE GENOMIC DNA]</scope>
    <source>
        <strain evidence="2 3">ATCC 23344</strain>
    </source>
</reference>
<dbReference type="HOGENOM" id="CLU_3380962_0_0_4"/>
<dbReference type="Proteomes" id="UP000006693">
    <property type="component" value="Chromosome 1"/>
</dbReference>
<keyword evidence="3" id="KW-1185">Reference proteome</keyword>
<gene>
    <name evidence="2" type="ordered locus">BMA3339</name>
</gene>
<evidence type="ECO:0000313" key="3">
    <source>
        <dbReference type="Proteomes" id="UP000006693"/>
    </source>
</evidence>
<accession>A0A0H2WI95</accession>
<dbReference type="EMBL" id="CP000010">
    <property type="protein sequence ID" value="AAU48591.1"/>
    <property type="molecule type" value="Genomic_DNA"/>
</dbReference>
<feature type="region of interest" description="Disordered" evidence="1">
    <location>
        <begin position="1"/>
        <end position="33"/>
    </location>
</feature>
<dbReference type="AlphaFoldDB" id="A0A0H2WI95"/>
<dbReference type="KEGG" id="bma:BMA3339"/>